<evidence type="ECO:0000313" key="10">
    <source>
        <dbReference type="Proteomes" id="UP000223472"/>
    </source>
</evidence>
<protein>
    <submittedName>
        <fullName evidence="1">Uncharacterized protein</fullName>
    </submittedName>
</protein>
<reference evidence="1 6" key="2">
    <citation type="submission" date="2016-10" db="EMBL/GenBank/DDBJ databases">
        <title>Comparative genomics of Bacillus thuringiensis reveals a path to pathogens against multiple invertebrate hosts.</title>
        <authorList>
            <person name="Zheng J."/>
            <person name="Gao Q."/>
            <person name="Liu H."/>
            <person name="Peng D."/>
            <person name="Ruan L."/>
            <person name="Sun M."/>
        </authorList>
    </citation>
    <scope>NUCLEOTIDE SEQUENCE [LARGE SCALE GENOMIC DNA]</scope>
    <source>
        <strain evidence="1">BGSC 4BK1</strain>
    </source>
</reference>
<evidence type="ECO:0000313" key="7">
    <source>
        <dbReference type="Proteomes" id="UP000195728"/>
    </source>
</evidence>
<dbReference type="EMBL" id="NVGE01000009">
    <property type="protein sequence ID" value="PFZ32138.1"/>
    <property type="molecule type" value="Genomic_DNA"/>
</dbReference>
<dbReference type="EMBL" id="NUEL01000060">
    <property type="protein sequence ID" value="PEJ01870.1"/>
    <property type="molecule type" value="Genomic_DNA"/>
</dbReference>
<dbReference type="Proteomes" id="UP000195728">
    <property type="component" value="Unassembled WGS sequence"/>
</dbReference>
<reference evidence="5 7" key="1">
    <citation type="submission" date="2016-08" db="EMBL/GenBank/DDBJ databases">
        <authorList>
            <person name="Loux V."/>
            <person name="Rue O."/>
        </authorList>
    </citation>
    <scope>NUCLEOTIDE SEQUENCE [LARGE SCALE GENOMIC DNA]</scope>
    <source>
        <strain evidence="5 7">WSBC_10311</strain>
    </source>
</reference>
<evidence type="ECO:0000313" key="2">
    <source>
        <dbReference type="EMBL" id="PEJ01870.1"/>
    </source>
</evidence>
<evidence type="ECO:0000313" key="1">
    <source>
        <dbReference type="EMBL" id="OTX84041.1"/>
    </source>
</evidence>
<proteinExistence type="predicted"/>
<evidence type="ECO:0000313" key="5">
    <source>
        <dbReference type="EMBL" id="SCC61346.1"/>
    </source>
</evidence>
<evidence type="ECO:0000313" key="4">
    <source>
        <dbReference type="EMBL" id="PGD35853.1"/>
    </source>
</evidence>
<accession>A0A242YWK7</accession>
<accession>A0A0J7HI34</accession>
<dbReference type="RefSeq" id="WP_000576405.1">
    <property type="nucleotide sequence ID" value="NZ_NURY01000015.1"/>
</dbReference>
<accession>A0A2B6HP96</accession>
<comment type="caution">
    <text evidence="1">The sequence shown here is derived from an EMBL/GenBank/DDBJ whole genome shotgun (WGS) entry which is preliminary data.</text>
</comment>
<dbReference type="Proteomes" id="UP000220045">
    <property type="component" value="Unassembled WGS sequence"/>
</dbReference>
<accession>J9AAL3</accession>
<dbReference type="AlphaFoldDB" id="A0A2B6HP96"/>
<evidence type="ECO:0000313" key="6">
    <source>
        <dbReference type="Proteomes" id="UP000194945"/>
    </source>
</evidence>
<evidence type="ECO:0000313" key="8">
    <source>
        <dbReference type="Proteomes" id="UP000220045"/>
    </source>
</evidence>
<organism evidence="1 6">
    <name type="scientific">Bacillus wiedmannii</name>
    <dbReference type="NCBI Taxonomy" id="1890302"/>
    <lineage>
        <taxon>Bacteria</taxon>
        <taxon>Bacillati</taxon>
        <taxon>Bacillota</taxon>
        <taxon>Bacilli</taxon>
        <taxon>Bacillales</taxon>
        <taxon>Bacillaceae</taxon>
        <taxon>Bacillus</taxon>
        <taxon>Bacillus cereus group</taxon>
    </lineage>
</organism>
<dbReference type="EMBL" id="NFDE01000065">
    <property type="protein sequence ID" value="OTX84041.1"/>
    <property type="molecule type" value="Genomic_DNA"/>
</dbReference>
<dbReference type="Proteomes" id="UP000223472">
    <property type="component" value="Unassembled WGS sequence"/>
</dbReference>
<evidence type="ECO:0000313" key="3">
    <source>
        <dbReference type="EMBL" id="PFZ32138.1"/>
    </source>
</evidence>
<dbReference type="EMBL" id="FMBG01000021">
    <property type="protein sequence ID" value="SCC61346.1"/>
    <property type="molecule type" value="Genomic_DNA"/>
</dbReference>
<evidence type="ECO:0000313" key="9">
    <source>
        <dbReference type="Proteomes" id="UP000223311"/>
    </source>
</evidence>
<dbReference type="EMBL" id="NVIY01000018">
    <property type="protein sequence ID" value="PGD35853.1"/>
    <property type="molecule type" value="Genomic_DNA"/>
</dbReference>
<name>A0A2B6HP96_9BACI</name>
<reference evidence="8 9" key="3">
    <citation type="submission" date="2017-09" db="EMBL/GenBank/DDBJ databases">
        <title>Large-scale bioinformatics analysis of Bacillus genomes uncovers conserved roles of natural products in bacterial physiology.</title>
        <authorList>
            <consortium name="Agbiome Team Llc"/>
            <person name="Bleich R.M."/>
            <person name="Grubbs K.J."/>
            <person name="Santa Maria K.C."/>
            <person name="Allen S.E."/>
            <person name="Farag S."/>
            <person name="Shank E.A."/>
            <person name="Bowers A."/>
        </authorList>
    </citation>
    <scope>NUCLEOTIDE SEQUENCE [LARGE SCALE GENOMIC DNA]</scope>
    <source>
        <strain evidence="2 8">AFS004017</strain>
        <strain evidence="4 10">AFS065610</strain>
        <strain evidence="3 9">AFS080080</strain>
    </source>
</reference>
<gene>
    <name evidence="5" type="ORF">BC10311_05065</name>
    <name evidence="1" type="ORF">BK730_29835</name>
    <name evidence="2" type="ORF">CN684_27500</name>
    <name evidence="3" type="ORF">COL66_09190</name>
    <name evidence="4" type="ORF">COM27_12805</name>
</gene>
<sequence length="68" mass="7950">MIFKLTFTLAFPLFQIKYHGKGIFDFTGENIITKILQNELYQADYTFAKTSISRTKKETNSGKILRRI</sequence>
<dbReference type="Proteomes" id="UP000223311">
    <property type="component" value="Unassembled WGS sequence"/>
</dbReference>
<dbReference type="Proteomes" id="UP000194945">
    <property type="component" value="Unassembled WGS sequence"/>
</dbReference>